<proteinExistence type="predicted"/>
<reference evidence="1 2" key="1">
    <citation type="submission" date="2014-04" db="EMBL/GenBank/DDBJ databases">
        <title>Evolutionary Origins and Diversification of the Mycorrhizal Mutualists.</title>
        <authorList>
            <consortium name="DOE Joint Genome Institute"/>
            <consortium name="Mycorrhizal Genomics Consortium"/>
            <person name="Kohler A."/>
            <person name="Kuo A."/>
            <person name="Nagy L.G."/>
            <person name="Floudas D."/>
            <person name="Copeland A."/>
            <person name="Barry K.W."/>
            <person name="Cichocki N."/>
            <person name="Veneault-Fourrey C."/>
            <person name="LaButti K."/>
            <person name="Lindquist E.A."/>
            <person name="Lipzen A."/>
            <person name="Lundell T."/>
            <person name="Morin E."/>
            <person name="Murat C."/>
            <person name="Riley R."/>
            <person name="Ohm R."/>
            <person name="Sun H."/>
            <person name="Tunlid A."/>
            <person name="Henrissat B."/>
            <person name="Grigoriev I.V."/>
            <person name="Hibbett D.S."/>
            <person name="Martin F."/>
        </authorList>
    </citation>
    <scope>NUCLEOTIDE SEQUENCE [LARGE SCALE GENOMIC DNA]</scope>
    <source>
        <strain evidence="1 2">Koide BX008</strain>
    </source>
</reference>
<sequence>MSSWATVQYINQIDRFDKRASVIYETLSFGTLRSNAYSVVPLLALPMCIQTQRIANKERQRK</sequence>
<accession>A0A0C2WV47</accession>
<name>A0A0C2WV47_AMAMK</name>
<dbReference type="HOGENOM" id="CLU_2910177_0_0_1"/>
<gene>
    <name evidence="1" type="ORF">M378DRAFT_168345</name>
</gene>
<dbReference type="AlphaFoldDB" id="A0A0C2WV47"/>
<evidence type="ECO:0000313" key="1">
    <source>
        <dbReference type="EMBL" id="KIL60208.1"/>
    </source>
</evidence>
<keyword evidence="2" id="KW-1185">Reference proteome</keyword>
<organism evidence="1 2">
    <name type="scientific">Amanita muscaria (strain Koide BX008)</name>
    <dbReference type="NCBI Taxonomy" id="946122"/>
    <lineage>
        <taxon>Eukaryota</taxon>
        <taxon>Fungi</taxon>
        <taxon>Dikarya</taxon>
        <taxon>Basidiomycota</taxon>
        <taxon>Agaricomycotina</taxon>
        <taxon>Agaricomycetes</taxon>
        <taxon>Agaricomycetidae</taxon>
        <taxon>Agaricales</taxon>
        <taxon>Pluteineae</taxon>
        <taxon>Amanitaceae</taxon>
        <taxon>Amanita</taxon>
    </lineage>
</organism>
<evidence type="ECO:0000313" key="2">
    <source>
        <dbReference type="Proteomes" id="UP000054549"/>
    </source>
</evidence>
<dbReference type="EMBL" id="KN818302">
    <property type="protein sequence ID" value="KIL60208.1"/>
    <property type="molecule type" value="Genomic_DNA"/>
</dbReference>
<dbReference type="Proteomes" id="UP000054549">
    <property type="component" value="Unassembled WGS sequence"/>
</dbReference>
<dbReference type="InParanoid" id="A0A0C2WV47"/>
<protein>
    <submittedName>
        <fullName evidence="1">Uncharacterized protein</fullName>
    </submittedName>
</protein>
<feature type="non-terminal residue" evidence="1">
    <location>
        <position position="62"/>
    </location>
</feature>